<feature type="transmembrane region" description="Helical" evidence="2">
    <location>
        <begin position="331"/>
        <end position="354"/>
    </location>
</feature>
<protein>
    <recommendedName>
        <fullName evidence="5">Glycosyltransferase RgtA/B/C/D-like domain-containing protein</fullName>
    </recommendedName>
</protein>
<reference evidence="3 4" key="1">
    <citation type="submission" date="2020-02" db="EMBL/GenBank/DDBJ databases">
        <title>The whole genome sequence of CPCC 205119.</title>
        <authorList>
            <person name="Jiang Z."/>
        </authorList>
    </citation>
    <scope>NUCLEOTIDE SEQUENCE [LARGE SCALE GENOMIC DNA]</scope>
    <source>
        <strain evidence="3 4">CPCC 205119</strain>
    </source>
</reference>
<keyword evidence="2" id="KW-0472">Membrane</keyword>
<organism evidence="3 4">
    <name type="scientific">Goekera deserti</name>
    <dbReference type="NCBI Taxonomy" id="2497753"/>
    <lineage>
        <taxon>Bacteria</taxon>
        <taxon>Bacillati</taxon>
        <taxon>Actinomycetota</taxon>
        <taxon>Actinomycetes</taxon>
        <taxon>Geodermatophilales</taxon>
        <taxon>Geodermatophilaceae</taxon>
        <taxon>Goekera</taxon>
    </lineage>
</organism>
<keyword evidence="4" id="KW-1185">Reference proteome</keyword>
<sequence length="521" mass="54445">MSSTATTAAPDRDHAGPGPAVDATPAGGPGRRQDLVLAAGAALASALVFLLVRGSLIDDAYITLSYARNLAEHWHWGLTEFRTANTATSPLNVVVLAAGAFVTRDGVWGLGLVFVLLGAAQAWGLSRLARDLRLPAAAAAAAFALVLLSPLMLSIVGMEMTLGVTLLVWLTVAAVERRPVLFGLMTAALVLTRVDLGIFPLVFLLTSRPMLRRAPVAVAVAAVAALPWYLFSWFHLGALVPDTLVLKTITGSSWGPWEFLNGPLLYWRAYPAAMLITTLAAGVGGLALVLWVATRAWRRPVGAGLGPLAALGLGGVGHYAAYSLLSPPPYHWYYAPSAASLTIVGALGLGGALLRARAADTRPGVAPRVAVGLVAAALLVTDVAFVFGRGVPWEQVPITTNWATAAEYAAVGEQLRTQAAGEVIASPGEIGNLAYHCRCDIVDSFSDRGALLPAIEQGREDAGPLMRAFLDLNFAHLDTDIEAATPTRALTYRGGPDASGTWPVHSSWLGPGALELTTPAS</sequence>
<dbReference type="EMBL" id="JAAGWK010000003">
    <property type="protein sequence ID" value="NEL52608.1"/>
    <property type="molecule type" value="Genomic_DNA"/>
</dbReference>
<feature type="transmembrane region" description="Helical" evidence="2">
    <location>
        <begin position="216"/>
        <end position="236"/>
    </location>
</feature>
<dbReference type="RefSeq" id="WP_152731752.1">
    <property type="nucleotide sequence ID" value="NZ_JAABOZ010000006.1"/>
</dbReference>
<keyword evidence="2" id="KW-1133">Transmembrane helix</keyword>
<feature type="transmembrane region" description="Helical" evidence="2">
    <location>
        <begin position="305"/>
        <end position="325"/>
    </location>
</feature>
<comment type="caution">
    <text evidence="3">The sequence shown here is derived from an EMBL/GenBank/DDBJ whole genome shotgun (WGS) entry which is preliminary data.</text>
</comment>
<feature type="transmembrane region" description="Helical" evidence="2">
    <location>
        <begin position="35"/>
        <end position="56"/>
    </location>
</feature>
<name>A0A7K3W818_9ACTN</name>
<feature type="transmembrane region" description="Helical" evidence="2">
    <location>
        <begin position="366"/>
        <end position="387"/>
    </location>
</feature>
<keyword evidence="2" id="KW-0812">Transmembrane</keyword>
<evidence type="ECO:0000313" key="3">
    <source>
        <dbReference type="EMBL" id="NEL52608.1"/>
    </source>
</evidence>
<feature type="transmembrane region" description="Helical" evidence="2">
    <location>
        <begin position="269"/>
        <end position="293"/>
    </location>
</feature>
<feature type="transmembrane region" description="Helical" evidence="2">
    <location>
        <begin position="106"/>
        <end position="125"/>
    </location>
</feature>
<accession>A0A7K3W818</accession>
<proteinExistence type="predicted"/>
<feature type="transmembrane region" description="Helical" evidence="2">
    <location>
        <begin position="137"/>
        <end position="170"/>
    </location>
</feature>
<feature type="transmembrane region" description="Helical" evidence="2">
    <location>
        <begin position="182"/>
        <end position="204"/>
    </location>
</feature>
<evidence type="ECO:0000256" key="2">
    <source>
        <dbReference type="SAM" id="Phobius"/>
    </source>
</evidence>
<evidence type="ECO:0008006" key="5">
    <source>
        <dbReference type="Google" id="ProtNLM"/>
    </source>
</evidence>
<evidence type="ECO:0000313" key="4">
    <source>
        <dbReference type="Proteomes" id="UP000470470"/>
    </source>
</evidence>
<feature type="region of interest" description="Disordered" evidence="1">
    <location>
        <begin position="1"/>
        <end position="26"/>
    </location>
</feature>
<dbReference type="AlphaFoldDB" id="A0A7K3W818"/>
<gene>
    <name evidence="3" type="ORF">G1H19_01085</name>
</gene>
<evidence type="ECO:0000256" key="1">
    <source>
        <dbReference type="SAM" id="MobiDB-lite"/>
    </source>
</evidence>
<dbReference type="Proteomes" id="UP000470470">
    <property type="component" value="Unassembled WGS sequence"/>
</dbReference>